<dbReference type="OrthoDB" id="535599at2759"/>
<gene>
    <name evidence="1" type="ORF">HU200_047878</name>
</gene>
<dbReference type="AlphaFoldDB" id="A0A835EDH3"/>
<proteinExistence type="predicted"/>
<organism evidence="1 2">
    <name type="scientific">Digitaria exilis</name>
    <dbReference type="NCBI Taxonomy" id="1010633"/>
    <lineage>
        <taxon>Eukaryota</taxon>
        <taxon>Viridiplantae</taxon>
        <taxon>Streptophyta</taxon>
        <taxon>Embryophyta</taxon>
        <taxon>Tracheophyta</taxon>
        <taxon>Spermatophyta</taxon>
        <taxon>Magnoliopsida</taxon>
        <taxon>Liliopsida</taxon>
        <taxon>Poales</taxon>
        <taxon>Poaceae</taxon>
        <taxon>PACMAD clade</taxon>
        <taxon>Panicoideae</taxon>
        <taxon>Panicodae</taxon>
        <taxon>Paniceae</taxon>
        <taxon>Anthephorinae</taxon>
        <taxon>Digitaria</taxon>
    </lineage>
</organism>
<sequence>MDVTSHFCLLSSMIPLNPNKRQLTSLNVFSKAIEKAADNPKVVETIGVPILRGPWYEASLSVGHQRRSVSCTFPVSGPHGSGSFQIEATRNGEDGLLSFLRHHDWEIITMEAHLHVPSDDGQQQTVMAKLAYMSTEMAQREEE</sequence>
<comment type="caution">
    <text evidence="1">The sequence shown here is derived from an EMBL/GenBank/DDBJ whole genome shotgun (WGS) entry which is preliminary data.</text>
</comment>
<dbReference type="Proteomes" id="UP000636709">
    <property type="component" value="Unassembled WGS sequence"/>
</dbReference>
<keyword evidence="2" id="KW-1185">Reference proteome</keyword>
<dbReference type="PANTHER" id="PTHR35114">
    <property type="entry name" value="CYTOCHROME OXIDASE COMPLEX ASSEMBLY PROTEIN"/>
    <property type="match status" value="1"/>
</dbReference>
<protein>
    <submittedName>
        <fullName evidence="1">Uncharacterized protein</fullName>
    </submittedName>
</protein>
<accession>A0A835EDH3</accession>
<evidence type="ECO:0000313" key="1">
    <source>
        <dbReference type="EMBL" id="KAF8675211.1"/>
    </source>
</evidence>
<name>A0A835EDH3_9POAL</name>
<reference evidence="1" key="1">
    <citation type="submission" date="2020-07" db="EMBL/GenBank/DDBJ databases">
        <title>Genome sequence and genetic diversity analysis of an under-domesticated orphan crop, white fonio (Digitaria exilis).</title>
        <authorList>
            <person name="Bennetzen J.L."/>
            <person name="Chen S."/>
            <person name="Ma X."/>
            <person name="Wang X."/>
            <person name="Yssel A.E.J."/>
            <person name="Chaluvadi S.R."/>
            <person name="Johnson M."/>
            <person name="Gangashetty P."/>
            <person name="Hamidou F."/>
            <person name="Sanogo M.D."/>
            <person name="Zwaenepoel A."/>
            <person name="Wallace J."/>
            <person name="Van De Peer Y."/>
            <person name="Van Deynze A."/>
        </authorList>
    </citation>
    <scope>NUCLEOTIDE SEQUENCE</scope>
    <source>
        <tissue evidence="1">Leaves</tissue>
    </source>
</reference>
<evidence type="ECO:0000313" key="2">
    <source>
        <dbReference type="Proteomes" id="UP000636709"/>
    </source>
</evidence>
<dbReference type="PANTHER" id="PTHR35114:SF1">
    <property type="entry name" value="CYTOCHROME OXIDASE COMPLEX ASSEMBLY PROTEIN"/>
    <property type="match status" value="1"/>
</dbReference>
<dbReference type="EMBL" id="JACEFO010002191">
    <property type="protein sequence ID" value="KAF8675211.1"/>
    <property type="molecule type" value="Genomic_DNA"/>
</dbReference>